<gene>
    <name evidence="2" type="ORF">AYI69_g735</name>
</gene>
<reference evidence="3" key="1">
    <citation type="submission" date="2017-01" db="EMBL/GenBank/DDBJ databases">
        <authorList>
            <person name="Wang Y."/>
            <person name="White M."/>
            <person name="Kvist S."/>
            <person name="Moncalvo J.-M."/>
        </authorList>
    </citation>
    <scope>NUCLEOTIDE SEQUENCE [LARGE SCALE GENOMIC DNA]</scope>
    <source>
        <strain evidence="3">ID-206-W2</strain>
    </source>
</reference>
<keyword evidence="3" id="KW-1185">Reference proteome</keyword>
<sequence>MDEDTMRFLTELNDKVNQLLVTTNAVQQPRGMVVEEEEDEHVSNRVPIRDLTIYPRLLEALPSIGEDFYRSHLTEIDRRESIHSCTRTSGMEYSPPPINDTAPASSKKVDSTLLFRTQKTAGNA</sequence>
<organism evidence="2 3">
    <name type="scientific">Smittium culicis</name>
    <dbReference type="NCBI Taxonomy" id="133412"/>
    <lineage>
        <taxon>Eukaryota</taxon>
        <taxon>Fungi</taxon>
        <taxon>Fungi incertae sedis</taxon>
        <taxon>Zoopagomycota</taxon>
        <taxon>Kickxellomycotina</taxon>
        <taxon>Harpellomycetes</taxon>
        <taxon>Harpellales</taxon>
        <taxon>Legeriomycetaceae</taxon>
        <taxon>Smittium</taxon>
    </lineage>
</organism>
<comment type="caution">
    <text evidence="2">The sequence shown here is derived from an EMBL/GenBank/DDBJ whole genome shotgun (WGS) entry which is preliminary data.</text>
</comment>
<dbReference type="OrthoDB" id="5545891at2759"/>
<evidence type="ECO:0000256" key="1">
    <source>
        <dbReference type="SAM" id="MobiDB-lite"/>
    </source>
</evidence>
<accession>A0A1R1YS58</accession>
<evidence type="ECO:0000313" key="3">
    <source>
        <dbReference type="Proteomes" id="UP000187429"/>
    </source>
</evidence>
<dbReference type="Proteomes" id="UP000187429">
    <property type="component" value="Unassembled WGS sequence"/>
</dbReference>
<dbReference type="AlphaFoldDB" id="A0A1R1YS58"/>
<proteinExistence type="predicted"/>
<evidence type="ECO:0000313" key="2">
    <source>
        <dbReference type="EMBL" id="OMJ29739.1"/>
    </source>
</evidence>
<dbReference type="EMBL" id="LSSM01000196">
    <property type="protein sequence ID" value="OMJ29739.1"/>
    <property type="molecule type" value="Genomic_DNA"/>
</dbReference>
<protein>
    <submittedName>
        <fullName evidence="2">Uncharacterized protein</fullName>
    </submittedName>
</protein>
<name>A0A1R1YS58_9FUNG</name>
<feature type="region of interest" description="Disordered" evidence="1">
    <location>
        <begin position="87"/>
        <end position="108"/>
    </location>
</feature>